<feature type="chain" id="PRO_5011500309" description="Autotransporter domain-containing protein" evidence="1">
    <location>
        <begin position="28"/>
        <end position="430"/>
    </location>
</feature>
<dbReference type="InterPro" id="IPR005546">
    <property type="entry name" value="Autotransporte_beta"/>
</dbReference>
<feature type="domain" description="Autotransporter" evidence="2">
    <location>
        <begin position="135"/>
        <end position="430"/>
    </location>
</feature>
<evidence type="ECO:0000313" key="3">
    <source>
        <dbReference type="EMBL" id="SCZ84913.1"/>
    </source>
</evidence>
<accession>A0A1G5SCK1</accession>
<keyword evidence="4" id="KW-1185">Reference proteome</keyword>
<evidence type="ECO:0000259" key="2">
    <source>
        <dbReference type="PROSITE" id="PS51208"/>
    </source>
</evidence>
<dbReference type="SMART" id="SM00869">
    <property type="entry name" value="Autotransporter"/>
    <property type="match status" value="1"/>
</dbReference>
<protein>
    <recommendedName>
        <fullName evidence="2">Autotransporter domain-containing protein</fullName>
    </recommendedName>
</protein>
<keyword evidence="1" id="KW-0732">Signal</keyword>
<dbReference type="SUPFAM" id="SSF103515">
    <property type="entry name" value="Autotransporter"/>
    <property type="match status" value="1"/>
</dbReference>
<dbReference type="PROSITE" id="PS51208">
    <property type="entry name" value="AUTOTRANSPORTER"/>
    <property type="match status" value="1"/>
</dbReference>
<dbReference type="Pfam" id="PF03797">
    <property type="entry name" value="Autotransporter"/>
    <property type="match status" value="1"/>
</dbReference>
<evidence type="ECO:0000256" key="1">
    <source>
        <dbReference type="SAM" id="SignalP"/>
    </source>
</evidence>
<dbReference type="Gene3D" id="2.40.128.130">
    <property type="entry name" value="Autotransporter beta-domain"/>
    <property type="match status" value="1"/>
</dbReference>
<dbReference type="RefSeq" id="WP_090284773.1">
    <property type="nucleotide sequence ID" value="NZ_FMWO01000037.1"/>
</dbReference>
<dbReference type="OrthoDB" id="5760545at2"/>
<dbReference type="Proteomes" id="UP000198729">
    <property type="component" value="Unassembled WGS sequence"/>
</dbReference>
<dbReference type="InterPro" id="IPR036709">
    <property type="entry name" value="Autotransporte_beta_dom_sf"/>
</dbReference>
<dbReference type="STRING" id="51642.NSMM_300032"/>
<gene>
    <name evidence="3" type="ORF">NSMM_300032</name>
</gene>
<proteinExistence type="predicted"/>
<organism evidence="3 4">
    <name type="scientific">Nitrosomonas mobilis</name>
    <dbReference type="NCBI Taxonomy" id="51642"/>
    <lineage>
        <taxon>Bacteria</taxon>
        <taxon>Pseudomonadati</taxon>
        <taxon>Pseudomonadota</taxon>
        <taxon>Betaproteobacteria</taxon>
        <taxon>Nitrosomonadales</taxon>
        <taxon>Nitrosomonadaceae</taxon>
        <taxon>Nitrosomonas</taxon>
    </lineage>
</organism>
<evidence type="ECO:0000313" key="4">
    <source>
        <dbReference type="Proteomes" id="UP000198729"/>
    </source>
</evidence>
<dbReference type="AlphaFoldDB" id="A0A1G5SCK1"/>
<dbReference type="EMBL" id="FMWO01000037">
    <property type="protein sequence ID" value="SCZ84913.1"/>
    <property type="molecule type" value="Genomic_DNA"/>
</dbReference>
<reference evidence="3 4" key="1">
    <citation type="submission" date="2016-10" db="EMBL/GenBank/DDBJ databases">
        <authorList>
            <person name="de Groot N.N."/>
        </authorList>
    </citation>
    <scope>NUCLEOTIDE SEQUENCE [LARGE SCALE GENOMIC DNA]</scope>
    <source>
        <strain evidence="3">1</strain>
    </source>
</reference>
<feature type="signal peptide" evidence="1">
    <location>
        <begin position="1"/>
        <end position="27"/>
    </location>
</feature>
<name>A0A1G5SCK1_9PROT</name>
<sequence length="430" mass="46325">MTKVRRLKRGLYTVTALTLGFGPFVTASGETPGQALALDNLRGVCGQNTSEDPSLAIACSLVGGVNDITAQNLSPQAAIQAESIAITSPYQFIRSTNESMQRLTGRSAEKRQQQSSFLLQSSASVAGTPSFGTSGFIGPVGVSLSGGGSFGERDNAQGQTGFQLNTRQTNLVIDYSFNQKLIGGFSFNYLGTDRNLRLASGDLNSDSYRFAPFVLFRPTTNSYLTLMGGYALVNYRSTRSVSSQNGITFDNATANYDANQFFASVGGGYTFTLMDGWNLRGYGRGDFSDISIQSFQEKGGVAHNGNDSLSLAMSVNKQTIRSVTSTLGVELSHAISTRTFIPVIIPRLRAEWVHEFENNARTITAGFTGQNYSPTSASMAVASSVRNWANLGVGVQMLFARSIIGYINYDRLIIKHAENNIISGGIRMNF</sequence>